<gene>
    <name evidence="1" type="ORF">PACLA_8A069612</name>
</gene>
<evidence type="ECO:0000313" key="1">
    <source>
        <dbReference type="EMBL" id="CAB3983721.1"/>
    </source>
</evidence>
<protein>
    <submittedName>
        <fullName evidence="1">Uncharacterized protein</fullName>
    </submittedName>
</protein>
<name>A0A6S7GEQ9_PARCT</name>
<reference evidence="1" key="1">
    <citation type="submission" date="2020-04" db="EMBL/GenBank/DDBJ databases">
        <authorList>
            <person name="Alioto T."/>
            <person name="Alioto T."/>
            <person name="Gomez Garrido J."/>
        </authorList>
    </citation>
    <scope>NUCLEOTIDE SEQUENCE</scope>
    <source>
        <strain evidence="1">A484AB</strain>
    </source>
</reference>
<sequence length="191" mass="21631">MDGEQWLLPHHPIINSHRPLPRVVFDSAAKHDGVCLNDCLEKGPSLHNDLPSILLRFGEKLFALVGDMSDMFCHVLVKEEDRKYHRYLWRDMDSTRPPDVYEMNWLVLGDKSSSCEANFAVIRATEDNQNQCPEAAAAVRRDIFVDDFYSSRNDVPQAVSLRADVSSLMAKGGFPMRKWVSSSPEVLATIP</sequence>
<dbReference type="InterPro" id="IPR043502">
    <property type="entry name" value="DNA/RNA_pol_sf"/>
</dbReference>
<dbReference type="EMBL" id="CACRXK020000647">
    <property type="protein sequence ID" value="CAB3983721.1"/>
    <property type="molecule type" value="Genomic_DNA"/>
</dbReference>
<dbReference type="OrthoDB" id="5987792at2759"/>
<dbReference type="AlphaFoldDB" id="A0A6S7GEQ9"/>
<organism evidence="1 2">
    <name type="scientific">Paramuricea clavata</name>
    <name type="common">Red gorgonian</name>
    <name type="synonym">Violescent sea-whip</name>
    <dbReference type="NCBI Taxonomy" id="317549"/>
    <lineage>
        <taxon>Eukaryota</taxon>
        <taxon>Metazoa</taxon>
        <taxon>Cnidaria</taxon>
        <taxon>Anthozoa</taxon>
        <taxon>Octocorallia</taxon>
        <taxon>Malacalcyonacea</taxon>
        <taxon>Plexauridae</taxon>
        <taxon>Paramuricea</taxon>
    </lineage>
</organism>
<proteinExistence type="predicted"/>
<dbReference type="Proteomes" id="UP001152795">
    <property type="component" value="Unassembled WGS sequence"/>
</dbReference>
<accession>A0A6S7GEQ9</accession>
<evidence type="ECO:0000313" key="2">
    <source>
        <dbReference type="Proteomes" id="UP001152795"/>
    </source>
</evidence>
<dbReference type="PANTHER" id="PTHR47331">
    <property type="entry name" value="PHD-TYPE DOMAIN-CONTAINING PROTEIN"/>
    <property type="match status" value="1"/>
</dbReference>
<comment type="caution">
    <text evidence="1">The sequence shown here is derived from an EMBL/GenBank/DDBJ whole genome shotgun (WGS) entry which is preliminary data.</text>
</comment>
<dbReference type="SUPFAM" id="SSF56672">
    <property type="entry name" value="DNA/RNA polymerases"/>
    <property type="match status" value="1"/>
</dbReference>
<keyword evidence="2" id="KW-1185">Reference proteome</keyword>